<dbReference type="GeneID" id="78571100"/>
<proteinExistence type="predicted"/>
<gene>
    <name evidence="1" type="ORF">NCTC13043_01413</name>
</gene>
<sequence>MEIKREDVPYNYTHCIATKQQCKRAEQCLRALAMKLERRENDNEIIEIVDPRYMQTRTETQPCQWFVEAKLKRFAKGMRHIYDEVPAKKLKLMRKEVQYCFPSRSFYFKARRGDKLISENQQAEIAEVFKAICPDLEPNFDEFIDSFEWNP</sequence>
<dbReference type="Proteomes" id="UP000254235">
    <property type="component" value="Unassembled WGS sequence"/>
</dbReference>
<name>A0A379F2D7_9BACT</name>
<dbReference type="OrthoDB" id="1072549at2"/>
<protein>
    <submittedName>
        <fullName evidence="1">Uncharacterized protein</fullName>
    </submittedName>
</protein>
<evidence type="ECO:0000313" key="2">
    <source>
        <dbReference type="Proteomes" id="UP000254235"/>
    </source>
</evidence>
<accession>A0A379F2D7</accession>
<dbReference type="Pfam" id="PF19555">
    <property type="entry name" value="DUF6078"/>
    <property type="match status" value="1"/>
</dbReference>
<dbReference type="RefSeq" id="WP_115083493.1">
    <property type="nucleotide sequence ID" value="NZ_UGTP01000001.1"/>
</dbReference>
<reference evidence="1 2" key="1">
    <citation type="submission" date="2018-06" db="EMBL/GenBank/DDBJ databases">
        <authorList>
            <consortium name="Pathogen Informatics"/>
            <person name="Doyle S."/>
        </authorList>
    </citation>
    <scope>NUCLEOTIDE SEQUENCE [LARGE SCALE GENOMIC DNA]</scope>
    <source>
        <strain evidence="1 2">NCTC13043</strain>
    </source>
</reference>
<dbReference type="EMBL" id="UGTP01000001">
    <property type="protein sequence ID" value="SUC12798.1"/>
    <property type="molecule type" value="Genomic_DNA"/>
</dbReference>
<dbReference type="InterPro" id="IPR045724">
    <property type="entry name" value="DUF6078"/>
</dbReference>
<dbReference type="AlphaFoldDB" id="A0A379F2D7"/>
<evidence type="ECO:0000313" key="1">
    <source>
        <dbReference type="EMBL" id="SUC12798.1"/>
    </source>
</evidence>
<organism evidence="1 2">
    <name type="scientific">Prevotella pallens</name>
    <dbReference type="NCBI Taxonomy" id="60133"/>
    <lineage>
        <taxon>Bacteria</taxon>
        <taxon>Pseudomonadati</taxon>
        <taxon>Bacteroidota</taxon>
        <taxon>Bacteroidia</taxon>
        <taxon>Bacteroidales</taxon>
        <taxon>Prevotellaceae</taxon>
        <taxon>Prevotella</taxon>
    </lineage>
</organism>